<protein>
    <submittedName>
        <fullName evidence="1">Uncharacterized protein</fullName>
    </submittedName>
</protein>
<gene>
    <name evidence="1" type="ORF">MNBD_GAMMA01-1606</name>
</gene>
<evidence type="ECO:0000313" key="1">
    <source>
        <dbReference type="EMBL" id="VAW41975.1"/>
    </source>
</evidence>
<name>A0A3B0VEM3_9ZZZZ</name>
<dbReference type="EMBL" id="UOEW01000333">
    <property type="protein sequence ID" value="VAW41975.1"/>
    <property type="molecule type" value="Genomic_DNA"/>
</dbReference>
<accession>A0A3B0VEM3</accession>
<dbReference type="AlphaFoldDB" id="A0A3B0VEM3"/>
<organism evidence="1">
    <name type="scientific">hydrothermal vent metagenome</name>
    <dbReference type="NCBI Taxonomy" id="652676"/>
    <lineage>
        <taxon>unclassified sequences</taxon>
        <taxon>metagenomes</taxon>
        <taxon>ecological metagenomes</taxon>
    </lineage>
</organism>
<sequence length="72" mass="8309">MLNYRYKSNIFKSSGSYSTAYILNDDGSLKSQRSLNVDNIRIDKKGQPILNNTLTLNYLRLLIKKVKSSHEK</sequence>
<reference evidence="1" key="1">
    <citation type="submission" date="2018-06" db="EMBL/GenBank/DDBJ databases">
        <authorList>
            <person name="Zhirakovskaya E."/>
        </authorList>
    </citation>
    <scope>NUCLEOTIDE SEQUENCE</scope>
</reference>
<proteinExistence type="predicted"/>